<organism evidence="3 4">
    <name type="scientific">Candidatus Nitrosotenuis uzonensis</name>
    <dbReference type="NCBI Taxonomy" id="1407055"/>
    <lineage>
        <taxon>Archaea</taxon>
        <taxon>Nitrososphaerota</taxon>
        <taxon>Candidatus Nitrosotenuis</taxon>
    </lineage>
</organism>
<evidence type="ECO:0000313" key="4">
    <source>
        <dbReference type="Proteomes" id="UP000018159"/>
    </source>
</evidence>
<proteinExistence type="predicted"/>
<evidence type="ECO:0000313" key="2">
    <source>
        <dbReference type="EMBL" id="CAE6488323.1"/>
    </source>
</evidence>
<feature type="region of interest" description="Disordered" evidence="1">
    <location>
        <begin position="28"/>
        <end position="54"/>
    </location>
</feature>
<keyword evidence="4" id="KW-1185">Reference proteome</keyword>
<evidence type="ECO:0000313" key="3">
    <source>
        <dbReference type="EMBL" id="CDI06501.1"/>
    </source>
</evidence>
<reference evidence="3" key="2">
    <citation type="submission" date="2013-10" db="EMBL/GenBank/DDBJ databases">
        <authorList>
            <person name="Regsiter A."/>
        </authorList>
    </citation>
    <scope>NUCLEOTIDE SEQUENCE</scope>
    <source>
        <strain evidence="3">N4</strain>
    </source>
</reference>
<dbReference type="RefSeq" id="WP_177309490.1">
    <property type="nucleotide sequence ID" value="NZ_CAJNAQ010000002.1"/>
</dbReference>
<sequence length="54" mass="6069">MACFCGCTTYVKDPNGFKVGCIKCNHGPQNHDEEFREASRKNEGLSQKRDVDFG</sequence>
<dbReference type="EMBL" id="CBTY010000011">
    <property type="protein sequence ID" value="CDI06501.1"/>
    <property type="molecule type" value="Genomic_DNA"/>
</dbReference>
<reference evidence="3" key="1">
    <citation type="journal article" date="2013" name="PLoS ONE">
        <title>Enrichment and Genome Sequence of the Group I.1a Ammonia-Oxidizing Archaeon ?Ca. Nitrosotenuis uzonensis? Representing a Clade Globally.</title>
        <authorList>
            <person name="Lebedeva E.V."/>
            <person name="Hatzenpichler R."/>
            <person name="Pelletier E."/>
            <person name="Schuster N."/>
            <person name="Hauzmayer S."/>
            <person name="Bulaev A."/>
            <person name="Grigor'eva N.V."/>
            <person name="Galushko A."/>
            <person name="Schmid M."/>
            <person name="Palatinszky M."/>
            <person name="Le Paslier D."/>
            <person name="Daims H."/>
            <person name="Wagner M."/>
        </authorList>
    </citation>
    <scope>NUCLEOTIDE SEQUENCE [LARGE SCALE GENOMIC DNA]</scope>
    <source>
        <strain evidence="3">N4</strain>
    </source>
</reference>
<feature type="compositionally biased region" description="Basic and acidic residues" evidence="1">
    <location>
        <begin position="29"/>
        <end position="54"/>
    </location>
</feature>
<dbReference type="AlphaFoldDB" id="V6AUE9"/>
<name>V6AUE9_9ARCH</name>
<evidence type="ECO:0000256" key="1">
    <source>
        <dbReference type="SAM" id="MobiDB-lite"/>
    </source>
</evidence>
<dbReference type="STRING" id="1407055.NITUZ_60028"/>
<dbReference type="Proteomes" id="UP000018159">
    <property type="component" value="Unassembled WGS sequence"/>
</dbReference>
<dbReference type="EMBL" id="CAJNAQ010000002">
    <property type="protein sequence ID" value="CAE6488323.1"/>
    <property type="molecule type" value="Genomic_DNA"/>
</dbReference>
<reference evidence="2" key="3">
    <citation type="submission" date="2021-02" db="EMBL/GenBank/DDBJ databases">
        <authorList>
            <person name="Han P."/>
        </authorList>
    </citation>
    <scope>NUCLEOTIDE SEQUENCE</scope>
    <source>
        <strain evidence="2">Candidatus Nitrosotenuis uzonensis 5A</strain>
    </source>
</reference>
<dbReference type="OrthoDB" id="5657at2157"/>
<comment type="caution">
    <text evidence="3">The sequence shown here is derived from an EMBL/GenBank/DDBJ whole genome shotgun (WGS) entry which is preliminary data.</text>
</comment>
<protein>
    <submittedName>
        <fullName evidence="3">Uncharacterized protein</fullName>
    </submittedName>
</protein>
<dbReference type="Proteomes" id="UP000655759">
    <property type="component" value="Unassembled WGS sequence"/>
</dbReference>
<gene>
    <name evidence="3" type="ORF">NITUZ_60028</name>
    <name evidence="2" type="ORF">NUZ5A_20440</name>
</gene>
<accession>V6AUE9</accession>